<dbReference type="PANTHER" id="PTHR31280">
    <property type="entry name" value="PROTEIN UNC-13 HOMOLOG"/>
    <property type="match status" value="1"/>
</dbReference>
<dbReference type="PROSITE" id="PS51258">
    <property type="entry name" value="MHD1"/>
    <property type="match status" value="1"/>
</dbReference>
<dbReference type="InterPro" id="IPR008528">
    <property type="entry name" value="unc-13_homologue"/>
</dbReference>
<dbReference type="InterPro" id="IPR014772">
    <property type="entry name" value="Munc13_dom-2"/>
</dbReference>
<evidence type="ECO:0000313" key="4">
    <source>
        <dbReference type="EMBL" id="KAJ4746792.1"/>
    </source>
</evidence>
<feature type="region of interest" description="Disordered" evidence="1">
    <location>
        <begin position="167"/>
        <end position="187"/>
    </location>
</feature>
<sequence length="1211" mass="137934">MSPHFLKEEEDTKMDACYMLNRFHHDRHNLLEYLLSSGLIRSRSAASIDLAGVDLDSISPDYVIECILSGSEFDPSEATRRYFESLRYPITASSSQGKPLFFLSSPDPTGSPPHRAAPGVSTTEIAGNNTVHPQIIPDVSSKINVVSTSENGIDDIASEINEVNEVSRSEKGTRNVPNKFNGVSMSENGTDSIEVSMEGHKPSNIVDTTSLNLPELTTGLRDVDMQEAAYEVLLACILPTLPQSFSAQPPIPEEKRKDKKSLLLKRLRSKKEGKKEGPGPPSEPEICYPDILNLIRAQMEISEAMDELMKQGLRSFSQRKGDEQISIPLISLELLHSISKLDFQTERSRTHFIKRQANILEELLLCSANTDSNMRTSLGILLTKIRTSEEWVVNSGDSQVEVLTVIQRYASMLADSAPKFNLHGESYCWTSSYYFNMRLYEKLLCTIFDVLEEGQIVEEAEDILELMKLTWPTLGVTQKLHDALIVWVIFEKFNETGQVLLLKYALHEIEKVISKSSYESNEEAYVDNILCSIEEDGHKRNLNLVDTVVFKIRAWCRFQLEDYHLRFSQDNYPVFGDVLKLMVMFGTQYHDIFEVMKVIAPGTSLEMKMLHFFVEKSIQAACNRVTKMTDNIASSGSHPLAVIANELDLIAEKEFTKFSTILCSYYSEAGRVAFILLHLFYGERLKPFLEEITHLSEPLNAVLSAANNLELSLARKLYSLYGESLESPMNQYVDPYQIPNFSSPLILQWIQAQHEKILEWTNRAVELEDWEPLSSNKKQANSAVEVFRIMEETIEQFFNSNLPMDTIHLRFLLIGISRSLEAYVLHIVDQQVDKTILYPSKPILTRYSESTNHFIKRKHIEQRELEEKVTVKLKSLTVLKLCVKLNTLRYIRNQLDSMEDSITESWRHLQLGLSFSDYFPCIFKGHKFTSSTKNFLATDQSVDELFTVFDDVRRSSIEASEKILDFIGARAIFLDLRQSFLFSLYRGSVDQARSEIFIPQLDQVLDRICDLIIDELRDQVVLSICRASMEGFIWILLDGGPSRAFSESNVEHMQEDLTMLKDLFIANGHGLPPDEVEMESKLVHQILDLYALKTETIIEMLLHASEQANGNSKPAVVTRTGKDAQTLLRVLCHKKDRGASKFLKLHYQFPRSSEYDDLPESNQTPKLPSLSGIFKRSQSIDWSSTLTRQGSLKSFKKKFQEAASEIRNKPW</sequence>
<feature type="compositionally biased region" description="Basic residues" evidence="1">
    <location>
        <begin position="257"/>
        <end position="272"/>
    </location>
</feature>
<dbReference type="Gene3D" id="1.10.357.50">
    <property type="match status" value="1"/>
</dbReference>
<evidence type="ECO:0000259" key="3">
    <source>
        <dbReference type="PROSITE" id="PS51259"/>
    </source>
</evidence>
<reference evidence="4" key="1">
    <citation type="submission" date="2022-08" db="EMBL/GenBank/DDBJ databases">
        <authorList>
            <person name="Marques A."/>
        </authorList>
    </citation>
    <scope>NUCLEOTIDE SEQUENCE</scope>
    <source>
        <strain evidence="4">RhyPub2mFocal</strain>
        <tissue evidence="4">Leaves</tissue>
    </source>
</reference>
<protein>
    <submittedName>
        <fullName evidence="4">DNA topoisomerase 4 subunit B (DUF810)</fullName>
    </submittedName>
</protein>
<evidence type="ECO:0000313" key="5">
    <source>
        <dbReference type="Proteomes" id="UP001140206"/>
    </source>
</evidence>
<proteinExistence type="predicted"/>
<accession>A0AAV8BX35</accession>
<evidence type="ECO:0000256" key="1">
    <source>
        <dbReference type="SAM" id="MobiDB-lite"/>
    </source>
</evidence>
<organism evidence="4 5">
    <name type="scientific">Rhynchospora pubera</name>
    <dbReference type="NCBI Taxonomy" id="906938"/>
    <lineage>
        <taxon>Eukaryota</taxon>
        <taxon>Viridiplantae</taxon>
        <taxon>Streptophyta</taxon>
        <taxon>Embryophyta</taxon>
        <taxon>Tracheophyta</taxon>
        <taxon>Spermatophyta</taxon>
        <taxon>Magnoliopsida</taxon>
        <taxon>Liliopsida</taxon>
        <taxon>Poales</taxon>
        <taxon>Cyperaceae</taxon>
        <taxon>Cyperoideae</taxon>
        <taxon>Rhynchosporeae</taxon>
        <taxon>Rhynchospora</taxon>
    </lineage>
</organism>
<evidence type="ECO:0000259" key="2">
    <source>
        <dbReference type="PROSITE" id="PS51258"/>
    </source>
</evidence>
<dbReference type="InterPro" id="IPR057984">
    <property type="entry name" value="PATROL1_C"/>
</dbReference>
<comment type="caution">
    <text evidence="4">The sequence shown here is derived from an EMBL/GenBank/DDBJ whole genome shotgun (WGS) entry which is preliminary data.</text>
</comment>
<dbReference type="PROSITE" id="PS51259">
    <property type="entry name" value="MHD2"/>
    <property type="match status" value="1"/>
</dbReference>
<feature type="domain" description="MHD1" evidence="2">
    <location>
        <begin position="709"/>
        <end position="831"/>
    </location>
</feature>
<feature type="compositionally biased region" description="Polar residues" evidence="1">
    <location>
        <begin position="175"/>
        <end position="187"/>
    </location>
</feature>
<dbReference type="Proteomes" id="UP001140206">
    <property type="component" value="Chromosome 5"/>
</dbReference>
<name>A0AAV8BX35_9POAL</name>
<dbReference type="EMBL" id="JAMFTS010000005">
    <property type="protein sequence ID" value="KAJ4746792.1"/>
    <property type="molecule type" value="Genomic_DNA"/>
</dbReference>
<dbReference type="Pfam" id="PF25761">
    <property type="entry name" value="TPR_PATROL1"/>
    <property type="match status" value="1"/>
</dbReference>
<feature type="region of interest" description="Disordered" evidence="1">
    <location>
        <begin position="245"/>
        <end position="285"/>
    </location>
</feature>
<keyword evidence="5" id="KW-1185">Reference proteome</keyword>
<dbReference type="AlphaFoldDB" id="A0AAV8BX35"/>
<feature type="domain" description="MHD2" evidence="3">
    <location>
        <begin position="991"/>
        <end position="1101"/>
    </location>
</feature>
<dbReference type="PANTHER" id="PTHR31280:SF3">
    <property type="entry name" value="DNA TOPOISOMERASE 4 SUBUNIT B (DUF810)"/>
    <property type="match status" value="1"/>
</dbReference>
<dbReference type="InterPro" id="IPR014770">
    <property type="entry name" value="Munc13_1"/>
</dbReference>
<gene>
    <name evidence="4" type="ORF">LUZ62_081197</name>
</gene>